<evidence type="ECO:0000313" key="6">
    <source>
        <dbReference type="EMBL" id="PVG83188.1"/>
    </source>
</evidence>
<gene>
    <name evidence="6" type="ORF">DDE18_07715</name>
</gene>
<keyword evidence="2" id="KW-0808">Transferase</keyword>
<keyword evidence="3" id="KW-0479">Metal-binding</keyword>
<evidence type="ECO:0000256" key="5">
    <source>
        <dbReference type="SAM" id="MobiDB-lite"/>
    </source>
</evidence>
<evidence type="ECO:0000256" key="2">
    <source>
        <dbReference type="ARBA" id="ARBA00022679"/>
    </source>
</evidence>
<dbReference type="OrthoDB" id="9063716at2"/>
<feature type="region of interest" description="Disordered" evidence="5">
    <location>
        <begin position="1"/>
        <end position="25"/>
    </location>
</feature>
<proteinExistence type="predicted"/>
<organism evidence="6 7">
    <name type="scientific">Nocardioides gansuensis</name>
    <dbReference type="NCBI Taxonomy" id="2138300"/>
    <lineage>
        <taxon>Bacteria</taxon>
        <taxon>Bacillati</taxon>
        <taxon>Actinomycetota</taxon>
        <taxon>Actinomycetes</taxon>
        <taxon>Propionibacteriales</taxon>
        <taxon>Nocardioidaceae</taxon>
        <taxon>Nocardioides</taxon>
    </lineage>
</organism>
<dbReference type="Proteomes" id="UP000246018">
    <property type="component" value="Unassembled WGS sequence"/>
</dbReference>
<dbReference type="PANTHER" id="PTHR37418:SF2">
    <property type="entry name" value="3-KETO-5-AMINOHEXANOATE CLEAVAGE ENZYME"/>
    <property type="match status" value="1"/>
</dbReference>
<protein>
    <submittedName>
        <fullName evidence="6">3-keto-5-aminohexanoate cleavage protein</fullName>
    </submittedName>
</protein>
<dbReference type="PANTHER" id="PTHR37418">
    <property type="entry name" value="3-KETO-5-AMINOHEXANOATE CLEAVAGE ENZYME-RELATED"/>
    <property type="match status" value="1"/>
</dbReference>
<evidence type="ECO:0000313" key="7">
    <source>
        <dbReference type="Proteomes" id="UP000246018"/>
    </source>
</evidence>
<comment type="caution">
    <text evidence="6">The sequence shown here is derived from an EMBL/GenBank/DDBJ whole genome shotgun (WGS) entry which is preliminary data.</text>
</comment>
<keyword evidence="7" id="KW-1185">Reference proteome</keyword>
<name>A0A2T8FBU5_9ACTN</name>
<comment type="cofactor">
    <cofactor evidence="1">
        <name>Zn(2+)</name>
        <dbReference type="ChEBI" id="CHEBI:29105"/>
    </cofactor>
</comment>
<dbReference type="InterPro" id="IPR013785">
    <property type="entry name" value="Aldolase_TIM"/>
</dbReference>
<evidence type="ECO:0000256" key="4">
    <source>
        <dbReference type="ARBA" id="ARBA00022833"/>
    </source>
</evidence>
<accession>A0A2T8FBU5</accession>
<keyword evidence="4" id="KW-0862">Zinc</keyword>
<dbReference type="Gene3D" id="3.20.20.70">
    <property type="entry name" value="Aldolase class I"/>
    <property type="match status" value="1"/>
</dbReference>
<evidence type="ECO:0000256" key="3">
    <source>
        <dbReference type="ARBA" id="ARBA00022723"/>
    </source>
</evidence>
<dbReference type="Pfam" id="PF05853">
    <property type="entry name" value="BKACE"/>
    <property type="match status" value="1"/>
</dbReference>
<evidence type="ECO:0000256" key="1">
    <source>
        <dbReference type="ARBA" id="ARBA00001947"/>
    </source>
</evidence>
<dbReference type="GO" id="GO:0046872">
    <property type="term" value="F:metal ion binding"/>
    <property type="evidence" value="ECO:0007669"/>
    <property type="project" value="UniProtKB-KW"/>
</dbReference>
<dbReference type="AlphaFoldDB" id="A0A2T8FBU5"/>
<reference evidence="6 7" key="1">
    <citation type="submission" date="2018-04" db="EMBL/GenBank/DDBJ databases">
        <title>Genome of Nocardioides gansuensis WSJ-1.</title>
        <authorList>
            <person name="Wu S."/>
            <person name="Wang G."/>
        </authorList>
    </citation>
    <scope>NUCLEOTIDE SEQUENCE [LARGE SCALE GENOMIC DNA]</scope>
    <source>
        <strain evidence="6 7">WSJ-1</strain>
    </source>
</reference>
<dbReference type="EMBL" id="QDGZ01000003">
    <property type="protein sequence ID" value="PVG83188.1"/>
    <property type="molecule type" value="Genomic_DNA"/>
</dbReference>
<dbReference type="RefSeq" id="WP_116571668.1">
    <property type="nucleotide sequence ID" value="NZ_QDGZ01000003.1"/>
</dbReference>
<dbReference type="GO" id="GO:0043720">
    <property type="term" value="F:3-keto-5-aminohexanoate cleavage activity"/>
    <property type="evidence" value="ECO:0007669"/>
    <property type="project" value="InterPro"/>
</dbReference>
<dbReference type="InterPro" id="IPR008567">
    <property type="entry name" value="BKACE"/>
</dbReference>
<sequence length="274" mass="29484">MSVSITVATTGPIASKRDNPSLPTQPDEIAEEVHAAFLAGASVAHVHLRDAQDRPTADLAIARETMEKIAERCPILIQLSTGVGLDVSFEERERLVELRPQMATLNPCSMSFGAAEFRNPPADVERMARRMNELGVKPELEIYDTGHLEAALRLRDAGVLTSEPMQFSIVLGVRGGMAATPANLITMVERLPEDCVWQVIAIGRANLELTAMGIALGGNARAGLEDTLFLRKGELSQGNLPLVQRAVDLARALDRPIATHEETAQALGLSVPAL</sequence>